<evidence type="ECO:0000256" key="1">
    <source>
        <dbReference type="SAM" id="MobiDB-lite"/>
    </source>
</evidence>
<feature type="region of interest" description="Disordered" evidence="1">
    <location>
        <begin position="42"/>
        <end position="201"/>
    </location>
</feature>
<dbReference type="Proteomes" id="UP000789390">
    <property type="component" value="Unassembled WGS sequence"/>
</dbReference>
<evidence type="ECO:0000313" key="4">
    <source>
        <dbReference type="Proteomes" id="UP000789390"/>
    </source>
</evidence>
<feature type="compositionally biased region" description="Basic and acidic residues" evidence="1">
    <location>
        <begin position="259"/>
        <end position="273"/>
    </location>
</feature>
<organism evidence="3 4">
    <name type="scientific">Daphnia galeata</name>
    <dbReference type="NCBI Taxonomy" id="27404"/>
    <lineage>
        <taxon>Eukaryota</taxon>
        <taxon>Metazoa</taxon>
        <taxon>Ecdysozoa</taxon>
        <taxon>Arthropoda</taxon>
        <taxon>Crustacea</taxon>
        <taxon>Branchiopoda</taxon>
        <taxon>Diplostraca</taxon>
        <taxon>Cladocera</taxon>
        <taxon>Anomopoda</taxon>
        <taxon>Daphniidae</taxon>
        <taxon>Daphnia</taxon>
    </lineage>
</organism>
<feature type="chain" id="PRO_5035167891" evidence="2">
    <location>
        <begin position="20"/>
        <end position="411"/>
    </location>
</feature>
<feature type="signal peptide" evidence="2">
    <location>
        <begin position="1"/>
        <end position="19"/>
    </location>
</feature>
<comment type="caution">
    <text evidence="3">The sequence shown here is derived from an EMBL/GenBank/DDBJ whole genome shotgun (WGS) entry which is preliminary data.</text>
</comment>
<feature type="region of interest" description="Disordered" evidence="1">
    <location>
        <begin position="232"/>
        <end position="284"/>
    </location>
</feature>
<accession>A0A8J2RK39</accession>
<feature type="compositionally biased region" description="Basic and acidic residues" evidence="1">
    <location>
        <begin position="66"/>
        <end position="86"/>
    </location>
</feature>
<name>A0A8J2RK39_9CRUS</name>
<gene>
    <name evidence="3" type="ORF">DGAL_LOCUS3708</name>
</gene>
<evidence type="ECO:0000313" key="3">
    <source>
        <dbReference type="EMBL" id="CAH0101377.1"/>
    </source>
</evidence>
<feature type="compositionally biased region" description="Acidic residues" evidence="1">
    <location>
        <begin position="87"/>
        <end position="122"/>
    </location>
</feature>
<feature type="compositionally biased region" description="Basic and acidic residues" evidence="1">
    <location>
        <begin position="143"/>
        <end position="158"/>
    </location>
</feature>
<feature type="region of interest" description="Disordered" evidence="1">
    <location>
        <begin position="311"/>
        <end position="330"/>
    </location>
</feature>
<evidence type="ECO:0000256" key="2">
    <source>
        <dbReference type="SAM" id="SignalP"/>
    </source>
</evidence>
<reference evidence="3" key="1">
    <citation type="submission" date="2021-11" db="EMBL/GenBank/DDBJ databases">
        <authorList>
            <person name="Schell T."/>
        </authorList>
    </citation>
    <scope>NUCLEOTIDE SEQUENCE</scope>
    <source>
        <strain evidence="3">M5</strain>
    </source>
</reference>
<proteinExistence type="predicted"/>
<dbReference type="AlphaFoldDB" id="A0A8J2RK39"/>
<keyword evidence="2" id="KW-0732">Signal</keyword>
<dbReference type="EMBL" id="CAKKLH010000057">
    <property type="protein sequence ID" value="CAH0101377.1"/>
    <property type="molecule type" value="Genomic_DNA"/>
</dbReference>
<sequence>MKIWLIVALLAVATSVAVAAVVAEVDLVKNATKVIEAETELPTASSDVAGDDEGSETTESSQTSKIVEEESEPKKGKHEKNEPKEGEQEEGGDNEEEEAENEEEENEDSEEGDSDEDSEEEESKGKKNKGTSKIESEEEGENKEETDKFSTHPEEIPTRSRTIASPVVGDTQRSAQMITRPEVRKPQPKWLFDTPIPKSSEVSAKVESQKYDFTHISTSTAFPSWTVAKTVGTRPTHHPADVSPSDTRKAHHPKWFFNTDKEKSSDRSTKIESPKPTAIFEIPTRKAAAAPIPTWPSITTVKPAASVASNKPVDLSSHSDNRKSNSQWFFSTASKPSDGFAKKESRFRPAAIEIPTHNKPVAYQATSSWAAKSSRPVAPVEIKVPIYKPVEVSSPTPPRKTYPRWFFNIRD</sequence>
<keyword evidence="4" id="KW-1185">Reference proteome</keyword>
<protein>
    <submittedName>
        <fullName evidence="3">Uncharacterized protein</fullName>
    </submittedName>
</protein>
<dbReference type="OrthoDB" id="10392348at2759"/>